<dbReference type="AlphaFoldDB" id="A0A5C5YYX6"/>
<gene>
    <name evidence="3" type="primary">fabG_1</name>
    <name evidence="3" type="ORF">CA13_17210</name>
</gene>
<proteinExistence type="inferred from homology"/>
<evidence type="ECO:0000256" key="2">
    <source>
        <dbReference type="ARBA" id="ARBA00023002"/>
    </source>
</evidence>
<organism evidence="3 4">
    <name type="scientific">Novipirellula herctigrandis</name>
    <dbReference type="NCBI Taxonomy" id="2527986"/>
    <lineage>
        <taxon>Bacteria</taxon>
        <taxon>Pseudomonadati</taxon>
        <taxon>Planctomycetota</taxon>
        <taxon>Planctomycetia</taxon>
        <taxon>Pirellulales</taxon>
        <taxon>Pirellulaceae</taxon>
        <taxon>Novipirellula</taxon>
    </lineage>
</organism>
<comment type="caution">
    <text evidence="3">The sequence shown here is derived from an EMBL/GenBank/DDBJ whole genome shotgun (WGS) entry which is preliminary data.</text>
</comment>
<keyword evidence="2 3" id="KW-0560">Oxidoreductase</keyword>
<dbReference type="Gene3D" id="3.40.50.720">
    <property type="entry name" value="NAD(P)-binding Rossmann-like Domain"/>
    <property type="match status" value="1"/>
</dbReference>
<dbReference type="PRINTS" id="PR00081">
    <property type="entry name" value="GDHRDH"/>
</dbReference>
<name>A0A5C5YYX6_9BACT</name>
<keyword evidence="4" id="KW-1185">Reference proteome</keyword>
<comment type="similarity">
    <text evidence="1">Belongs to the short-chain dehydrogenases/reductases (SDR) family.</text>
</comment>
<dbReference type="InterPro" id="IPR036291">
    <property type="entry name" value="NAD(P)-bd_dom_sf"/>
</dbReference>
<dbReference type="InterPro" id="IPR002347">
    <property type="entry name" value="SDR_fam"/>
</dbReference>
<dbReference type="PANTHER" id="PTHR42879">
    <property type="entry name" value="3-OXOACYL-(ACYL-CARRIER-PROTEIN) REDUCTASE"/>
    <property type="match status" value="1"/>
</dbReference>
<protein>
    <submittedName>
        <fullName evidence="3">3-oxoacyl-[acyl-carrier-protein] reductase FabG</fullName>
        <ecNumber evidence="3">1.1.1.100</ecNumber>
    </submittedName>
</protein>
<dbReference type="Pfam" id="PF13561">
    <property type="entry name" value="adh_short_C2"/>
    <property type="match status" value="1"/>
</dbReference>
<dbReference type="PANTHER" id="PTHR42879:SF2">
    <property type="entry name" value="3-OXOACYL-[ACYL-CARRIER-PROTEIN] REDUCTASE FABG"/>
    <property type="match status" value="1"/>
</dbReference>
<dbReference type="SUPFAM" id="SSF51735">
    <property type="entry name" value="NAD(P)-binding Rossmann-fold domains"/>
    <property type="match status" value="1"/>
</dbReference>
<dbReference type="InterPro" id="IPR050259">
    <property type="entry name" value="SDR"/>
</dbReference>
<dbReference type="FunFam" id="3.40.50.720:FF:000173">
    <property type="entry name" value="3-oxoacyl-[acyl-carrier protein] reductase"/>
    <property type="match status" value="1"/>
</dbReference>
<dbReference type="OrthoDB" id="9803333at2"/>
<dbReference type="EC" id="1.1.1.100" evidence="3"/>
<evidence type="ECO:0000256" key="1">
    <source>
        <dbReference type="ARBA" id="ARBA00006484"/>
    </source>
</evidence>
<dbReference type="EMBL" id="SJPJ01000001">
    <property type="protein sequence ID" value="TWT80308.1"/>
    <property type="molecule type" value="Genomic_DNA"/>
</dbReference>
<dbReference type="RefSeq" id="WP_146395356.1">
    <property type="nucleotide sequence ID" value="NZ_SJPJ01000001.1"/>
</dbReference>
<dbReference type="GO" id="GO:0004316">
    <property type="term" value="F:3-oxoacyl-[acyl-carrier-protein] reductase (NADPH) activity"/>
    <property type="evidence" value="ECO:0007669"/>
    <property type="project" value="UniProtKB-EC"/>
</dbReference>
<evidence type="ECO:0000313" key="4">
    <source>
        <dbReference type="Proteomes" id="UP000315010"/>
    </source>
</evidence>
<sequence>MDLGLSGKVALVTGAAGGLGKTIAETLAAEGAKVGVNYRSKPEQAKAIVESIRKAGGDAIAVGGDVVDDQQVAGIFDQLESSLGTVDVLVNNAAYCPTSPTTELASETFMHTMNVNLGGTFRCCQQFVRHLEAVGRTGRIVNISSQAAFRGSRSGKTAYDSSKRGIIGFTISLARELAEKGFCVNCVAPGLMLTEMVADAYNADPDAFNKRAPLGRLGKIQEIADVVVFLASDRASYMTGATVDVSGGLAMH</sequence>
<evidence type="ECO:0000313" key="3">
    <source>
        <dbReference type="EMBL" id="TWT80308.1"/>
    </source>
</evidence>
<dbReference type="Proteomes" id="UP000315010">
    <property type="component" value="Unassembled WGS sequence"/>
</dbReference>
<accession>A0A5C5YYX6</accession>
<reference evidence="3 4" key="1">
    <citation type="submission" date="2019-02" db="EMBL/GenBank/DDBJ databases">
        <title>Deep-cultivation of Planctomycetes and their phenomic and genomic characterization uncovers novel biology.</title>
        <authorList>
            <person name="Wiegand S."/>
            <person name="Jogler M."/>
            <person name="Boedeker C."/>
            <person name="Pinto D."/>
            <person name="Vollmers J."/>
            <person name="Rivas-Marin E."/>
            <person name="Kohn T."/>
            <person name="Peeters S.H."/>
            <person name="Heuer A."/>
            <person name="Rast P."/>
            <person name="Oberbeckmann S."/>
            <person name="Bunk B."/>
            <person name="Jeske O."/>
            <person name="Meyerdierks A."/>
            <person name="Storesund J.E."/>
            <person name="Kallscheuer N."/>
            <person name="Luecker S."/>
            <person name="Lage O.M."/>
            <person name="Pohl T."/>
            <person name="Merkel B.J."/>
            <person name="Hornburger P."/>
            <person name="Mueller R.-W."/>
            <person name="Bruemmer F."/>
            <person name="Labrenz M."/>
            <person name="Spormann A.M."/>
            <person name="Op Den Camp H."/>
            <person name="Overmann J."/>
            <person name="Amann R."/>
            <person name="Jetten M.S.M."/>
            <person name="Mascher T."/>
            <person name="Medema M.H."/>
            <person name="Devos D.P."/>
            <person name="Kaster A.-K."/>
            <person name="Ovreas L."/>
            <person name="Rohde M."/>
            <person name="Galperin M.Y."/>
            <person name="Jogler C."/>
        </authorList>
    </citation>
    <scope>NUCLEOTIDE SEQUENCE [LARGE SCALE GENOMIC DNA]</scope>
    <source>
        <strain evidence="3 4">CA13</strain>
    </source>
</reference>
<dbReference type="PRINTS" id="PR00080">
    <property type="entry name" value="SDRFAMILY"/>
</dbReference>